<evidence type="ECO:0000256" key="3">
    <source>
        <dbReference type="SAM" id="MobiDB-lite"/>
    </source>
</evidence>
<dbReference type="GO" id="GO:0005524">
    <property type="term" value="F:ATP binding"/>
    <property type="evidence" value="ECO:0007669"/>
    <property type="project" value="UniProtKB-KW"/>
</dbReference>
<dbReference type="GO" id="GO:0005886">
    <property type="term" value="C:plasma membrane"/>
    <property type="evidence" value="ECO:0007669"/>
    <property type="project" value="TreeGrafter"/>
</dbReference>
<dbReference type="Proteomes" id="UP000198615">
    <property type="component" value="Unassembled WGS sequence"/>
</dbReference>
<dbReference type="Pfam" id="PF00005">
    <property type="entry name" value="ABC_tran"/>
    <property type="match status" value="1"/>
</dbReference>
<feature type="region of interest" description="Disordered" evidence="3">
    <location>
        <begin position="1"/>
        <end position="24"/>
    </location>
</feature>
<dbReference type="InterPro" id="IPR015854">
    <property type="entry name" value="ABC_transpr_LolD-like"/>
</dbReference>
<dbReference type="PROSITE" id="PS00211">
    <property type="entry name" value="ABC_TRANSPORTER_1"/>
    <property type="match status" value="1"/>
</dbReference>
<dbReference type="AlphaFoldDB" id="A0A8G2BH94"/>
<keyword evidence="2 5" id="KW-0067">ATP-binding</keyword>
<dbReference type="PROSITE" id="PS50893">
    <property type="entry name" value="ABC_TRANSPORTER_2"/>
    <property type="match status" value="1"/>
</dbReference>
<evidence type="ECO:0000256" key="1">
    <source>
        <dbReference type="ARBA" id="ARBA00022741"/>
    </source>
</evidence>
<proteinExistence type="predicted"/>
<dbReference type="GO" id="GO:0016887">
    <property type="term" value="F:ATP hydrolysis activity"/>
    <property type="evidence" value="ECO:0007669"/>
    <property type="project" value="InterPro"/>
</dbReference>
<accession>A0A8G2BH94</accession>
<dbReference type="GO" id="GO:0022857">
    <property type="term" value="F:transmembrane transporter activity"/>
    <property type="evidence" value="ECO:0007669"/>
    <property type="project" value="TreeGrafter"/>
</dbReference>
<dbReference type="SUPFAM" id="SSF52540">
    <property type="entry name" value="P-loop containing nucleoside triphosphate hydrolases"/>
    <property type="match status" value="1"/>
</dbReference>
<name>A0A8G2BH94_9PROT</name>
<evidence type="ECO:0000313" key="5">
    <source>
        <dbReference type="EMBL" id="SDF68500.1"/>
    </source>
</evidence>
<keyword evidence="6" id="KW-1185">Reference proteome</keyword>
<dbReference type="InterPro" id="IPR017871">
    <property type="entry name" value="ABC_transporter-like_CS"/>
</dbReference>
<dbReference type="EMBL" id="FNBW01000005">
    <property type="protein sequence ID" value="SDF68500.1"/>
    <property type="molecule type" value="Genomic_DNA"/>
</dbReference>
<reference evidence="5 6" key="1">
    <citation type="submission" date="2016-10" db="EMBL/GenBank/DDBJ databases">
        <authorList>
            <person name="Varghese N."/>
            <person name="Submissions S."/>
        </authorList>
    </citation>
    <scope>NUCLEOTIDE SEQUENCE [LARGE SCALE GENOMIC DNA]</scope>
    <source>
        <strain evidence="5 6">DSM 18839</strain>
    </source>
</reference>
<dbReference type="PANTHER" id="PTHR24220">
    <property type="entry name" value="IMPORT ATP-BINDING PROTEIN"/>
    <property type="match status" value="1"/>
</dbReference>
<evidence type="ECO:0000259" key="4">
    <source>
        <dbReference type="PROSITE" id="PS50893"/>
    </source>
</evidence>
<dbReference type="InterPro" id="IPR003593">
    <property type="entry name" value="AAA+_ATPase"/>
</dbReference>
<dbReference type="PANTHER" id="PTHR24220:SF659">
    <property type="entry name" value="TRANSPORTER, PUTATIVE-RELATED"/>
    <property type="match status" value="1"/>
</dbReference>
<dbReference type="Gene3D" id="3.40.50.300">
    <property type="entry name" value="P-loop containing nucleotide triphosphate hydrolases"/>
    <property type="match status" value="1"/>
</dbReference>
<sequence length="275" mass="28826">MTALLKPSPLNADPAGPTPAAPAPAAAAPLISAESVTKRFADGPAVLDGVTLAIRRGERVALLGANGAGKSTLLRALVGLIPITGGAVEILGQRFTRQPTARQRATLRRRLGFVFQFHGLVGRTSALSNVVNGAMGQGHGWRSWHQSLAPAALRDAALEALEAVGLADRATARADTLSGGQSQRVAIARAIVHGPDLLFADEPAASLDPAAGLDIMRLFTRLAADQARTLVYTTHDMRHALEHADRIVALKAGRVVFDAAATDLSERDLEPIYRG</sequence>
<dbReference type="InterPro" id="IPR027417">
    <property type="entry name" value="P-loop_NTPase"/>
</dbReference>
<feature type="domain" description="ABC transporter" evidence="4">
    <location>
        <begin position="31"/>
        <end position="272"/>
    </location>
</feature>
<gene>
    <name evidence="5" type="ORF">SAMN05660686_02058</name>
</gene>
<dbReference type="SMART" id="SM00382">
    <property type="entry name" value="AAA"/>
    <property type="match status" value="1"/>
</dbReference>
<evidence type="ECO:0000313" key="6">
    <source>
        <dbReference type="Proteomes" id="UP000198615"/>
    </source>
</evidence>
<organism evidence="5 6">
    <name type="scientific">Thalassobaculum litoreum DSM 18839</name>
    <dbReference type="NCBI Taxonomy" id="1123362"/>
    <lineage>
        <taxon>Bacteria</taxon>
        <taxon>Pseudomonadati</taxon>
        <taxon>Pseudomonadota</taxon>
        <taxon>Alphaproteobacteria</taxon>
        <taxon>Rhodospirillales</taxon>
        <taxon>Thalassobaculaceae</taxon>
        <taxon>Thalassobaculum</taxon>
    </lineage>
</organism>
<evidence type="ECO:0000256" key="2">
    <source>
        <dbReference type="ARBA" id="ARBA00022840"/>
    </source>
</evidence>
<dbReference type="OrthoDB" id="9802264at2"/>
<protein>
    <submittedName>
        <fullName evidence="5">Phosphonate transport system ATP-binding protein</fullName>
    </submittedName>
</protein>
<keyword evidence="1" id="KW-0547">Nucleotide-binding</keyword>
<dbReference type="RefSeq" id="WP_093150076.1">
    <property type="nucleotide sequence ID" value="NZ_FNBW01000005.1"/>
</dbReference>
<comment type="caution">
    <text evidence="5">The sequence shown here is derived from an EMBL/GenBank/DDBJ whole genome shotgun (WGS) entry which is preliminary data.</text>
</comment>
<dbReference type="InterPro" id="IPR003439">
    <property type="entry name" value="ABC_transporter-like_ATP-bd"/>
</dbReference>